<organism evidence="2 3">
    <name type="scientific">Kalanchoe fedtschenkoi</name>
    <name type="common">Lavender scallops</name>
    <name type="synonym">South American air plant</name>
    <dbReference type="NCBI Taxonomy" id="63787"/>
    <lineage>
        <taxon>Eukaryota</taxon>
        <taxon>Viridiplantae</taxon>
        <taxon>Streptophyta</taxon>
        <taxon>Embryophyta</taxon>
        <taxon>Tracheophyta</taxon>
        <taxon>Spermatophyta</taxon>
        <taxon>Magnoliopsida</taxon>
        <taxon>eudicotyledons</taxon>
        <taxon>Gunneridae</taxon>
        <taxon>Pentapetalae</taxon>
        <taxon>Saxifragales</taxon>
        <taxon>Crassulaceae</taxon>
        <taxon>Kalanchoe</taxon>
    </lineage>
</organism>
<dbReference type="Proteomes" id="UP000594263">
    <property type="component" value="Unplaced"/>
</dbReference>
<name>A0A7N0URG1_KALFE</name>
<protein>
    <submittedName>
        <fullName evidence="2">Uncharacterized protein</fullName>
    </submittedName>
</protein>
<dbReference type="AlphaFoldDB" id="A0A7N0URG1"/>
<proteinExistence type="predicted"/>
<accession>A0A7N0URG1</accession>
<dbReference type="OMA" id="CVERNEN"/>
<feature type="compositionally biased region" description="Polar residues" evidence="1">
    <location>
        <begin position="26"/>
        <end position="42"/>
    </location>
</feature>
<dbReference type="PANTHER" id="PTHR37259">
    <property type="entry name" value="OS07G0474300 PROTEIN"/>
    <property type="match status" value="1"/>
</dbReference>
<reference evidence="2" key="1">
    <citation type="submission" date="2021-01" db="UniProtKB">
        <authorList>
            <consortium name="EnsemblPlants"/>
        </authorList>
    </citation>
    <scope>IDENTIFICATION</scope>
</reference>
<dbReference type="PANTHER" id="PTHR37259:SF2">
    <property type="entry name" value="OS07G0474300 PROTEIN"/>
    <property type="match status" value="1"/>
</dbReference>
<dbReference type="EnsemblPlants" id="Kaladp0082s0019.2.v1.1">
    <property type="protein sequence ID" value="Kaladp0082s0019.2.v1.1"/>
    <property type="gene ID" value="Kaladp0082s0019.v1.1"/>
</dbReference>
<evidence type="ECO:0000313" key="3">
    <source>
        <dbReference type="Proteomes" id="UP000594263"/>
    </source>
</evidence>
<feature type="region of interest" description="Disordered" evidence="1">
    <location>
        <begin position="176"/>
        <end position="218"/>
    </location>
</feature>
<dbReference type="EnsemblPlants" id="Kaladp0082s0019.1.v1.1">
    <property type="protein sequence ID" value="Kaladp0082s0019.1.v1.1"/>
    <property type="gene ID" value="Kaladp0082s0019.v1.1"/>
</dbReference>
<dbReference type="Gramene" id="Kaladp0082s0019.2.v1.1">
    <property type="protein sequence ID" value="Kaladp0082s0019.2.v1.1"/>
    <property type="gene ID" value="Kaladp0082s0019.v1.1"/>
</dbReference>
<feature type="compositionally biased region" description="Basic and acidic residues" evidence="1">
    <location>
        <begin position="176"/>
        <end position="188"/>
    </location>
</feature>
<dbReference type="Gramene" id="Kaladp0082s0019.1.v1.1">
    <property type="protein sequence ID" value="Kaladp0082s0019.1.v1.1"/>
    <property type="gene ID" value="Kaladp0082s0019.v1.1"/>
</dbReference>
<feature type="region of interest" description="Disordered" evidence="1">
    <location>
        <begin position="1"/>
        <end position="52"/>
    </location>
</feature>
<evidence type="ECO:0000313" key="2">
    <source>
        <dbReference type="EnsemblPlants" id="Kaladp0082s0019.2.v1.1"/>
    </source>
</evidence>
<sequence>MSTLKFNRKPPLAKSPIRARPRRVLRTTTSMSVQTPPGSLTKSAAPLRRWDSKETDLRPEFRSISCELRAMARMAGSNAEIENKKTGAGVGLSPAGVNKSPLFERGRFYDVYSARRNERLKRKMGIEMEGEGLKKCSREYDLGVTSEGMKRRDTKRLEIGRKSIAVDFLVDRSEHPRYSLRSSKENKKSPMSMSFDKSHRVDASGNKIGTTKRVVRKI</sequence>
<evidence type="ECO:0000256" key="1">
    <source>
        <dbReference type="SAM" id="MobiDB-lite"/>
    </source>
</evidence>
<keyword evidence="3" id="KW-1185">Reference proteome</keyword>